<dbReference type="Pfam" id="PF18962">
    <property type="entry name" value="Por_Secre_tail"/>
    <property type="match status" value="1"/>
</dbReference>
<dbReference type="RefSeq" id="WP_378294618.1">
    <property type="nucleotide sequence ID" value="NZ_JBHULE010000022.1"/>
</dbReference>
<dbReference type="SUPFAM" id="SSF51445">
    <property type="entry name" value="(Trans)glycosidases"/>
    <property type="match status" value="1"/>
</dbReference>
<keyword evidence="2" id="KW-0378">Hydrolase</keyword>
<keyword evidence="9" id="KW-1185">Reference proteome</keyword>
<feature type="signal peptide" evidence="4">
    <location>
        <begin position="1"/>
        <end position="20"/>
    </location>
</feature>
<dbReference type="Gene3D" id="3.20.20.80">
    <property type="entry name" value="Glycosidases"/>
    <property type="match status" value="1"/>
</dbReference>
<evidence type="ECO:0000259" key="5">
    <source>
        <dbReference type="Pfam" id="PF02449"/>
    </source>
</evidence>
<evidence type="ECO:0000313" key="8">
    <source>
        <dbReference type="EMBL" id="MFD2564759.1"/>
    </source>
</evidence>
<keyword evidence="3" id="KW-0326">Glycosidase</keyword>
<keyword evidence="1 4" id="KW-0732">Signal</keyword>
<feature type="domain" description="Secretion system C-terminal sorting" evidence="7">
    <location>
        <begin position="480"/>
        <end position="553"/>
    </location>
</feature>
<evidence type="ECO:0000259" key="6">
    <source>
        <dbReference type="Pfam" id="PF16116"/>
    </source>
</evidence>
<evidence type="ECO:0000256" key="2">
    <source>
        <dbReference type="ARBA" id="ARBA00022801"/>
    </source>
</evidence>
<evidence type="ECO:0000256" key="4">
    <source>
        <dbReference type="SAM" id="SignalP"/>
    </source>
</evidence>
<dbReference type="Pfam" id="PF16116">
    <property type="entry name" value="DUF4832"/>
    <property type="match status" value="1"/>
</dbReference>
<dbReference type="InterPro" id="IPR013529">
    <property type="entry name" value="Glyco_hydro_42_N"/>
</dbReference>
<feature type="domain" description="Glycoside hydrolase family 42 N-terminal" evidence="5">
    <location>
        <begin position="51"/>
        <end position="163"/>
    </location>
</feature>
<dbReference type="InterPro" id="IPR017853">
    <property type="entry name" value="GH"/>
</dbReference>
<dbReference type="Pfam" id="PF02449">
    <property type="entry name" value="Glyco_hydro_42"/>
    <property type="match status" value="1"/>
</dbReference>
<feature type="domain" description="DUF4832" evidence="6">
    <location>
        <begin position="221"/>
        <end position="412"/>
    </location>
</feature>
<gene>
    <name evidence="8" type="ORF">ACFSR1_18920</name>
</gene>
<evidence type="ECO:0000313" key="9">
    <source>
        <dbReference type="Proteomes" id="UP001597319"/>
    </source>
</evidence>
<sequence>MKKIIILLLATVIIQFKSFAQNEVNHTYIKTDGPDKNPLKGWNSGWWDSYDVASVGFQYLKWKDFEPTNDNFNYDAVEDVINRPGSKGRHVILRLYADWFGSEQTSDAGPAWLYNDLGVARLQYGGKYITDYNNSNYISQAIEAIEALATRYNNDPRIYAIQLGVLGYWGEWHTFSYDDPNFDISETAKTQIISAYKSNFSNKQLMGRYPWRDPLSSIGGIGFHNDFFVPNNGHSDEFDDAIDQGSKWRQGPVGGEVPPIDDSEGFMTALYETSTGMSMIETGHYSTMKVGSDERPCANDPNGSRCSGFMAMHRKMGYNFQIESALFSESLDNSDNLSIDITISNIGVAPIYYDWNIQFALIDQNNQPTRIFDTTYDLTSILDNTSQTITLSSPLNVSIGDYRLAVRFIQPGADTPKNEPWGLDARNTYILFSNEMAVIDGQWDANNALVGGWSILGDVTVQDATLGIDDYNPLNNLVSIYPNPSNKDITILNKSDIGLTKVRFVDMMGRVIQKNDIENLRNNTQTLDISHLSAGIYNLILDSDAGKVQKRLVKQ</sequence>
<reference evidence="9" key="1">
    <citation type="journal article" date="2019" name="Int. J. Syst. Evol. Microbiol.">
        <title>The Global Catalogue of Microorganisms (GCM) 10K type strain sequencing project: providing services to taxonomists for standard genome sequencing and annotation.</title>
        <authorList>
            <consortium name="The Broad Institute Genomics Platform"/>
            <consortium name="The Broad Institute Genome Sequencing Center for Infectious Disease"/>
            <person name="Wu L."/>
            <person name="Ma J."/>
        </authorList>
    </citation>
    <scope>NUCLEOTIDE SEQUENCE [LARGE SCALE GENOMIC DNA]</scope>
    <source>
        <strain evidence="9">KCTC 52274</strain>
    </source>
</reference>
<feature type="chain" id="PRO_5046794278" evidence="4">
    <location>
        <begin position="21"/>
        <end position="555"/>
    </location>
</feature>
<dbReference type="InterPro" id="IPR032267">
    <property type="entry name" value="DUF4832"/>
</dbReference>
<evidence type="ECO:0000256" key="3">
    <source>
        <dbReference type="ARBA" id="ARBA00023295"/>
    </source>
</evidence>
<dbReference type="EMBL" id="JBHULE010000022">
    <property type="protein sequence ID" value="MFD2564759.1"/>
    <property type="molecule type" value="Genomic_DNA"/>
</dbReference>
<dbReference type="InterPro" id="IPR026444">
    <property type="entry name" value="Secre_tail"/>
</dbReference>
<evidence type="ECO:0000256" key="1">
    <source>
        <dbReference type="ARBA" id="ARBA00022729"/>
    </source>
</evidence>
<protein>
    <submittedName>
        <fullName evidence="8">DUF4832 domain-containing protein</fullName>
    </submittedName>
</protein>
<accession>A0ABW5LJP1</accession>
<dbReference type="Proteomes" id="UP001597319">
    <property type="component" value="Unassembled WGS sequence"/>
</dbReference>
<dbReference type="NCBIfam" id="TIGR04183">
    <property type="entry name" value="Por_Secre_tail"/>
    <property type="match status" value="1"/>
</dbReference>
<name>A0ABW5LJP1_9FLAO</name>
<comment type="caution">
    <text evidence="8">The sequence shown here is derived from an EMBL/GenBank/DDBJ whole genome shotgun (WGS) entry which is preliminary data.</text>
</comment>
<organism evidence="8 9">
    <name type="scientific">Aquimarina rubra</name>
    <dbReference type="NCBI Taxonomy" id="1920033"/>
    <lineage>
        <taxon>Bacteria</taxon>
        <taxon>Pseudomonadati</taxon>
        <taxon>Bacteroidota</taxon>
        <taxon>Flavobacteriia</taxon>
        <taxon>Flavobacteriales</taxon>
        <taxon>Flavobacteriaceae</taxon>
        <taxon>Aquimarina</taxon>
    </lineage>
</organism>
<proteinExistence type="predicted"/>
<evidence type="ECO:0000259" key="7">
    <source>
        <dbReference type="Pfam" id="PF18962"/>
    </source>
</evidence>